<dbReference type="InterPro" id="IPR006362">
    <property type="entry name" value="Cbl_synth_CobM/CibF"/>
</dbReference>
<evidence type="ECO:0000256" key="7">
    <source>
        <dbReference type="RuleBase" id="RU003960"/>
    </source>
</evidence>
<keyword evidence="4 7" id="KW-0489">Methyltransferase</keyword>
<dbReference type="Pfam" id="PF00590">
    <property type="entry name" value="TP_methylase"/>
    <property type="match status" value="1"/>
</dbReference>
<evidence type="ECO:0000256" key="6">
    <source>
        <dbReference type="ARBA" id="ARBA00022691"/>
    </source>
</evidence>
<protein>
    <submittedName>
        <fullName evidence="9">Precorrin-4 C(11)-methyltransferase</fullName>
        <ecNumber evidence="9">2.1.1.133</ecNumber>
    </submittedName>
</protein>
<dbReference type="PROSITE" id="PS00839">
    <property type="entry name" value="SUMT_1"/>
    <property type="match status" value="1"/>
</dbReference>
<evidence type="ECO:0000256" key="1">
    <source>
        <dbReference type="ARBA" id="ARBA00004953"/>
    </source>
</evidence>
<dbReference type="PANTHER" id="PTHR45790">
    <property type="entry name" value="SIROHEME SYNTHASE-RELATED"/>
    <property type="match status" value="1"/>
</dbReference>
<evidence type="ECO:0000259" key="8">
    <source>
        <dbReference type="Pfam" id="PF00590"/>
    </source>
</evidence>
<dbReference type="InterPro" id="IPR003043">
    <property type="entry name" value="Uropor_MeTrfase_CS"/>
</dbReference>
<keyword evidence="5 7" id="KW-0808">Transferase</keyword>
<comment type="similarity">
    <text evidence="2 7">Belongs to the precorrin methyltransferase family.</text>
</comment>
<dbReference type="CDD" id="cd11641">
    <property type="entry name" value="Precorrin-4_C11-MT"/>
    <property type="match status" value="1"/>
</dbReference>
<dbReference type="InterPro" id="IPR050161">
    <property type="entry name" value="Siro_Cobalamin_biosynth"/>
</dbReference>
<sequence length="260" mass="28114">MHFENPPCLVSFVGAGPGDPELITVKGQRLLREADRVIYAGSLVPPSLLAGCKPDAVLLDSASMTLEETHAAIMEGVRRGERVVRLHTGDPGLYGAIHEQMDLLDREGVAYEVVPGVSAVFAAAAELQCQLTLPGVSQTVIITRAAGKTPVPDRESLEQLAAHGATLIIYLSVQRMDEVVRALSAAYGAKTPVVVAYRVGWPDQRIVRGTLEDIAQRVREAGIRRHALIMVGEVFQETRPAVRSRLYDGSFAHGFRSARS</sequence>
<dbReference type="EMBL" id="DSTK01000013">
    <property type="protein sequence ID" value="HFK96512.1"/>
    <property type="molecule type" value="Genomic_DNA"/>
</dbReference>
<dbReference type="GO" id="GO:0032259">
    <property type="term" value="P:methylation"/>
    <property type="evidence" value="ECO:0007669"/>
    <property type="project" value="UniProtKB-KW"/>
</dbReference>
<dbReference type="PANTHER" id="PTHR45790:SF4">
    <property type="entry name" value="COBALT-PRECORRIN-4 C(11)-METHYLTRANSFERASE"/>
    <property type="match status" value="1"/>
</dbReference>
<dbReference type="PROSITE" id="PS00840">
    <property type="entry name" value="SUMT_2"/>
    <property type="match status" value="1"/>
</dbReference>
<dbReference type="GO" id="GO:0009236">
    <property type="term" value="P:cobalamin biosynthetic process"/>
    <property type="evidence" value="ECO:0007669"/>
    <property type="project" value="UniProtKB-UniPathway"/>
</dbReference>
<evidence type="ECO:0000256" key="5">
    <source>
        <dbReference type="ARBA" id="ARBA00022679"/>
    </source>
</evidence>
<reference evidence="9" key="1">
    <citation type="journal article" date="2020" name="mSystems">
        <title>Genome- and Community-Level Interaction Insights into Carbon Utilization and Element Cycling Functions of Hydrothermarchaeota in Hydrothermal Sediment.</title>
        <authorList>
            <person name="Zhou Z."/>
            <person name="Liu Y."/>
            <person name="Xu W."/>
            <person name="Pan J."/>
            <person name="Luo Z.H."/>
            <person name="Li M."/>
        </authorList>
    </citation>
    <scope>NUCLEOTIDE SEQUENCE [LARGE SCALE GENOMIC DNA]</scope>
    <source>
        <strain evidence="9">SpSt-456</strain>
    </source>
</reference>
<keyword evidence="6" id="KW-0949">S-adenosyl-L-methionine</keyword>
<dbReference type="NCBIfam" id="TIGR01465">
    <property type="entry name" value="cobM_cbiF"/>
    <property type="match status" value="1"/>
</dbReference>
<dbReference type="SUPFAM" id="SSF53790">
    <property type="entry name" value="Tetrapyrrole methylase"/>
    <property type="match status" value="1"/>
</dbReference>
<evidence type="ECO:0000313" key="9">
    <source>
        <dbReference type="EMBL" id="HFK96512.1"/>
    </source>
</evidence>
<organism evidence="9">
    <name type="scientific">Desulfacinum infernum</name>
    <dbReference type="NCBI Taxonomy" id="35837"/>
    <lineage>
        <taxon>Bacteria</taxon>
        <taxon>Pseudomonadati</taxon>
        <taxon>Thermodesulfobacteriota</taxon>
        <taxon>Syntrophobacteria</taxon>
        <taxon>Syntrophobacterales</taxon>
        <taxon>Syntrophobacteraceae</taxon>
        <taxon>Desulfacinum</taxon>
    </lineage>
</organism>
<dbReference type="Gene3D" id="3.30.950.10">
    <property type="entry name" value="Methyltransferase, Cobalt-precorrin-4 Transmethylase, Domain 2"/>
    <property type="match status" value="1"/>
</dbReference>
<evidence type="ECO:0000256" key="2">
    <source>
        <dbReference type="ARBA" id="ARBA00005879"/>
    </source>
</evidence>
<accession>A0A831ZWX9</accession>
<evidence type="ECO:0000256" key="3">
    <source>
        <dbReference type="ARBA" id="ARBA00022573"/>
    </source>
</evidence>
<evidence type="ECO:0000256" key="4">
    <source>
        <dbReference type="ARBA" id="ARBA00022603"/>
    </source>
</evidence>
<keyword evidence="3" id="KW-0169">Cobalamin biosynthesis</keyword>
<dbReference type="InterPro" id="IPR014777">
    <property type="entry name" value="4pyrrole_Mease_sub1"/>
</dbReference>
<feature type="domain" description="Tetrapyrrole methylase" evidence="8">
    <location>
        <begin position="10"/>
        <end position="214"/>
    </location>
</feature>
<comment type="pathway">
    <text evidence="1">Cofactor biosynthesis; adenosylcobalamin biosynthesis.</text>
</comment>
<dbReference type="EC" id="2.1.1.133" evidence="9"/>
<dbReference type="GO" id="GO:0046026">
    <property type="term" value="F:precorrin-4 C11-methyltransferase activity"/>
    <property type="evidence" value="ECO:0007669"/>
    <property type="project" value="UniProtKB-EC"/>
</dbReference>
<dbReference type="Gene3D" id="3.40.1010.10">
    <property type="entry name" value="Cobalt-precorrin-4 Transmethylase, Domain 1"/>
    <property type="match status" value="1"/>
</dbReference>
<dbReference type="InterPro" id="IPR014776">
    <property type="entry name" value="4pyrrole_Mease_sub2"/>
</dbReference>
<dbReference type="UniPathway" id="UPA00148"/>
<gene>
    <name evidence="9" type="primary">cobM</name>
    <name evidence="9" type="ORF">ENS06_04190</name>
</gene>
<name>A0A831ZWX9_9BACT</name>
<dbReference type="InterPro" id="IPR000878">
    <property type="entry name" value="4pyrrol_Mease"/>
</dbReference>
<proteinExistence type="inferred from homology"/>
<comment type="caution">
    <text evidence="9">The sequence shown here is derived from an EMBL/GenBank/DDBJ whole genome shotgun (WGS) entry which is preliminary data.</text>
</comment>
<dbReference type="AlphaFoldDB" id="A0A831ZWX9"/>
<dbReference type="InterPro" id="IPR035996">
    <property type="entry name" value="4pyrrol_Methylase_sf"/>
</dbReference>